<gene>
    <name evidence="8" type="ORF">BCR35DRAFT_306398</name>
</gene>
<sequence length="552" mass="59610">MTHSAALASTPATPSTDSPIELSRRSSMSNAPTLVAESPREGAGLAEEKGPGGGKTGEVEGVIYVNWDGPNDPANPLNWSKRRKWAISSVGILFCSLVSLSVSGYAIGEGSVQTELHASKELALLGITMFTLTFGGAPLILAPFSEVYGRSYIYFASAIVFTLFFLPQALATNIQTILVCRFISGIAGSTAVSLVGGTLADVWVGEERGFPMALFSFGAFGATGLGPVAFGYVELKLGFRWINWILMIASGIFTLALVFILDETRASVLLSRKAARLRKETGDDRYVSRDDFERGSFKVMMQTSLGRPIKMLCTEPVLVAFTVWISFTWGVLYILLVAVPLVFANVFHFNIGESGLTFSSQIVGSFVGLLVDHYCEKLYQRKAAKRGPEARLYNAMVGGICVPLGTLIFTFASYSQLHWIGPCIGIVVLYTGMFLVYLSCFSYLADSYTLYASSALSAMSFIRNLVGAVFPLFTTQLYNALGVQGAGGLTAGLAALLSATPFILYKYGAKLRARSPFAKELERLAVKEQERLEKEGARCEPKEGAAGDEDRV</sequence>
<feature type="transmembrane region" description="Helical" evidence="6">
    <location>
        <begin position="317"/>
        <end position="343"/>
    </location>
</feature>
<feature type="transmembrane region" description="Helical" evidence="6">
    <location>
        <begin position="419"/>
        <end position="438"/>
    </location>
</feature>
<dbReference type="Gene3D" id="1.20.1250.20">
    <property type="entry name" value="MFS general substrate transporter like domains"/>
    <property type="match status" value="1"/>
</dbReference>
<proteinExistence type="predicted"/>
<comment type="caution">
    <text evidence="8">The sequence shown here is derived from an EMBL/GenBank/DDBJ whole genome shotgun (WGS) entry which is preliminary data.</text>
</comment>
<dbReference type="AlphaFoldDB" id="A0A1Y2ETV9"/>
<dbReference type="FunFam" id="1.20.1250.20:FF:000082">
    <property type="entry name" value="MFS multidrug transporter, putative"/>
    <property type="match status" value="1"/>
</dbReference>
<keyword evidence="3 6" id="KW-1133">Transmembrane helix</keyword>
<evidence type="ECO:0000256" key="2">
    <source>
        <dbReference type="ARBA" id="ARBA00022692"/>
    </source>
</evidence>
<feature type="transmembrane region" description="Helical" evidence="6">
    <location>
        <begin position="485"/>
        <end position="505"/>
    </location>
</feature>
<evidence type="ECO:0000256" key="4">
    <source>
        <dbReference type="ARBA" id="ARBA00023136"/>
    </source>
</evidence>
<keyword evidence="2 6" id="KW-0812">Transmembrane</keyword>
<dbReference type="PANTHER" id="PTHR23502">
    <property type="entry name" value="MAJOR FACILITATOR SUPERFAMILY"/>
    <property type="match status" value="1"/>
</dbReference>
<evidence type="ECO:0000259" key="7">
    <source>
        <dbReference type="PROSITE" id="PS50850"/>
    </source>
</evidence>
<dbReference type="GO" id="GO:0022857">
    <property type="term" value="F:transmembrane transporter activity"/>
    <property type="evidence" value="ECO:0007669"/>
    <property type="project" value="InterPro"/>
</dbReference>
<feature type="transmembrane region" description="Helical" evidence="6">
    <location>
        <begin position="212"/>
        <end position="235"/>
    </location>
</feature>
<dbReference type="InParanoid" id="A0A1Y2ETV9"/>
<dbReference type="Proteomes" id="UP000193467">
    <property type="component" value="Unassembled WGS sequence"/>
</dbReference>
<evidence type="ECO:0000313" key="8">
    <source>
        <dbReference type="EMBL" id="ORY75000.1"/>
    </source>
</evidence>
<reference evidence="8 9" key="1">
    <citation type="submission" date="2016-07" db="EMBL/GenBank/DDBJ databases">
        <title>Pervasive Adenine N6-methylation of Active Genes in Fungi.</title>
        <authorList>
            <consortium name="DOE Joint Genome Institute"/>
            <person name="Mondo S.J."/>
            <person name="Dannebaum R.O."/>
            <person name="Kuo R.C."/>
            <person name="Labutti K."/>
            <person name="Haridas S."/>
            <person name="Kuo A."/>
            <person name="Salamov A."/>
            <person name="Ahrendt S.R."/>
            <person name="Lipzen A."/>
            <person name="Sullivan W."/>
            <person name="Andreopoulos W.B."/>
            <person name="Clum A."/>
            <person name="Lindquist E."/>
            <person name="Daum C."/>
            <person name="Ramamoorthy G.K."/>
            <person name="Gryganskyi A."/>
            <person name="Culley D."/>
            <person name="Magnuson J.K."/>
            <person name="James T.Y."/>
            <person name="O'Malley M.A."/>
            <person name="Stajich J.E."/>
            <person name="Spatafora J.W."/>
            <person name="Visel A."/>
            <person name="Grigoriev I.V."/>
        </authorList>
    </citation>
    <scope>NUCLEOTIDE SEQUENCE [LARGE SCALE GENOMIC DNA]</scope>
    <source>
        <strain evidence="8 9">62-1032</strain>
    </source>
</reference>
<dbReference type="PROSITE" id="PS50850">
    <property type="entry name" value="MFS"/>
    <property type="match status" value="1"/>
</dbReference>
<dbReference type="GO" id="GO:0005886">
    <property type="term" value="C:plasma membrane"/>
    <property type="evidence" value="ECO:0007669"/>
    <property type="project" value="TreeGrafter"/>
</dbReference>
<feature type="transmembrane region" description="Helical" evidence="6">
    <location>
        <begin position="85"/>
        <end position="107"/>
    </location>
</feature>
<dbReference type="Pfam" id="PF07690">
    <property type="entry name" value="MFS_1"/>
    <property type="match status" value="1"/>
</dbReference>
<keyword evidence="4 6" id="KW-0472">Membrane</keyword>
<dbReference type="PANTHER" id="PTHR23502:SF134">
    <property type="entry name" value="MAJOR FACILITATOR SUPERFAMILY (MFS) PROFILE DOMAIN-CONTAINING PROTEIN-RELATED"/>
    <property type="match status" value="1"/>
</dbReference>
<dbReference type="OrthoDB" id="5376138at2759"/>
<feature type="transmembrane region" description="Helical" evidence="6">
    <location>
        <begin position="151"/>
        <end position="170"/>
    </location>
</feature>
<organism evidence="8 9">
    <name type="scientific">Leucosporidium creatinivorum</name>
    <dbReference type="NCBI Taxonomy" id="106004"/>
    <lineage>
        <taxon>Eukaryota</taxon>
        <taxon>Fungi</taxon>
        <taxon>Dikarya</taxon>
        <taxon>Basidiomycota</taxon>
        <taxon>Pucciniomycotina</taxon>
        <taxon>Microbotryomycetes</taxon>
        <taxon>Leucosporidiales</taxon>
        <taxon>Leucosporidium</taxon>
    </lineage>
</organism>
<protein>
    <submittedName>
        <fullName evidence="8">Major facilitator superfamily domain-containing protein</fullName>
    </submittedName>
</protein>
<dbReference type="InterPro" id="IPR036259">
    <property type="entry name" value="MFS_trans_sf"/>
</dbReference>
<evidence type="ECO:0000256" key="6">
    <source>
        <dbReference type="SAM" id="Phobius"/>
    </source>
</evidence>
<feature type="region of interest" description="Disordered" evidence="5">
    <location>
        <begin position="531"/>
        <end position="552"/>
    </location>
</feature>
<evidence type="ECO:0000313" key="9">
    <source>
        <dbReference type="Proteomes" id="UP000193467"/>
    </source>
</evidence>
<feature type="transmembrane region" description="Helical" evidence="6">
    <location>
        <begin position="122"/>
        <end position="144"/>
    </location>
</feature>
<dbReference type="EMBL" id="MCGR01000039">
    <property type="protein sequence ID" value="ORY75000.1"/>
    <property type="molecule type" value="Genomic_DNA"/>
</dbReference>
<evidence type="ECO:0000256" key="1">
    <source>
        <dbReference type="ARBA" id="ARBA00004141"/>
    </source>
</evidence>
<keyword evidence="9" id="KW-1185">Reference proteome</keyword>
<dbReference type="InterPro" id="IPR011701">
    <property type="entry name" value="MFS"/>
</dbReference>
<feature type="region of interest" description="Disordered" evidence="5">
    <location>
        <begin position="1"/>
        <end position="56"/>
    </location>
</feature>
<dbReference type="InterPro" id="IPR020846">
    <property type="entry name" value="MFS_dom"/>
</dbReference>
<evidence type="ECO:0000256" key="5">
    <source>
        <dbReference type="SAM" id="MobiDB-lite"/>
    </source>
</evidence>
<name>A0A1Y2ETV9_9BASI</name>
<feature type="transmembrane region" description="Helical" evidence="6">
    <location>
        <begin position="241"/>
        <end position="261"/>
    </location>
</feature>
<dbReference type="STRING" id="106004.A0A1Y2ETV9"/>
<feature type="transmembrane region" description="Helical" evidence="6">
    <location>
        <begin position="176"/>
        <end position="200"/>
    </location>
</feature>
<feature type="domain" description="Major facilitator superfamily (MFS) profile" evidence="7">
    <location>
        <begin position="84"/>
        <end position="510"/>
    </location>
</feature>
<dbReference type="SUPFAM" id="SSF103473">
    <property type="entry name" value="MFS general substrate transporter"/>
    <property type="match status" value="1"/>
</dbReference>
<evidence type="ECO:0000256" key="3">
    <source>
        <dbReference type="ARBA" id="ARBA00022989"/>
    </source>
</evidence>
<feature type="transmembrane region" description="Helical" evidence="6">
    <location>
        <begin position="355"/>
        <end position="371"/>
    </location>
</feature>
<dbReference type="CDD" id="cd17323">
    <property type="entry name" value="MFS_Tpo1_MDR_like"/>
    <property type="match status" value="1"/>
</dbReference>
<feature type="compositionally biased region" description="Low complexity" evidence="5">
    <location>
        <begin position="1"/>
        <end position="19"/>
    </location>
</feature>
<comment type="subcellular location">
    <subcellularLocation>
        <location evidence="1">Membrane</location>
        <topology evidence="1">Multi-pass membrane protein</topology>
    </subcellularLocation>
</comment>
<feature type="transmembrane region" description="Helical" evidence="6">
    <location>
        <begin position="450"/>
        <end position="473"/>
    </location>
</feature>
<accession>A0A1Y2ETV9</accession>
<feature type="transmembrane region" description="Helical" evidence="6">
    <location>
        <begin position="392"/>
        <end position="413"/>
    </location>
</feature>